<feature type="region of interest" description="Disordered" evidence="1">
    <location>
        <begin position="1"/>
        <end position="52"/>
    </location>
</feature>
<gene>
    <name evidence="2" type="ORF">AVDCRST_MAG03-1145</name>
</gene>
<feature type="non-terminal residue" evidence="2">
    <location>
        <position position="1"/>
    </location>
</feature>
<feature type="compositionally biased region" description="Basic residues" evidence="1">
    <location>
        <begin position="73"/>
        <end position="82"/>
    </location>
</feature>
<sequence length="239" mass="27294">ALHEGLDADDTTPDTYLPALPRRLRHSAGLEDSRDRGRSLSRVHPARYSAHEPRHQLADELIVVRLRRQARALHRRGPHKPHERSADSAGVLFRRNPARGRDGRMHPARRRPVRRDLRPAPVAAGGDRGPRRLRLLRHRHDGRRFGDEDRAHLVSDEHRHPAAHVLGRGLLLRRDAAGFPEGGDVLQPDLLHRGRRPLRHVGHLRPQPLPDARDGVPDLRPRLLRRLVGHQPWSEPPLL</sequence>
<feature type="compositionally biased region" description="Basic and acidic residues" evidence="1">
    <location>
        <begin position="28"/>
        <end position="38"/>
    </location>
</feature>
<evidence type="ECO:0000256" key="1">
    <source>
        <dbReference type="SAM" id="MobiDB-lite"/>
    </source>
</evidence>
<proteinExistence type="predicted"/>
<dbReference type="EMBL" id="CADCUT010000066">
    <property type="protein sequence ID" value="CAA9399720.1"/>
    <property type="molecule type" value="Genomic_DNA"/>
</dbReference>
<name>A0A6J4NWA1_9ACTN</name>
<dbReference type="AlphaFoldDB" id="A0A6J4NWA1"/>
<evidence type="ECO:0000313" key="2">
    <source>
        <dbReference type="EMBL" id="CAA9399720.1"/>
    </source>
</evidence>
<organism evidence="2">
    <name type="scientific">uncultured Rubrobacteraceae bacterium</name>
    <dbReference type="NCBI Taxonomy" id="349277"/>
    <lineage>
        <taxon>Bacteria</taxon>
        <taxon>Bacillati</taxon>
        <taxon>Actinomycetota</taxon>
        <taxon>Rubrobacteria</taxon>
        <taxon>Rubrobacterales</taxon>
        <taxon>Rubrobacteraceae</taxon>
        <taxon>environmental samples</taxon>
    </lineage>
</organism>
<protein>
    <submittedName>
        <fullName evidence="2">Efflux ABC transporter, permease protein</fullName>
    </submittedName>
</protein>
<reference evidence="2" key="1">
    <citation type="submission" date="2020-02" db="EMBL/GenBank/DDBJ databases">
        <authorList>
            <person name="Meier V. D."/>
        </authorList>
    </citation>
    <scope>NUCLEOTIDE SEQUENCE</scope>
    <source>
        <strain evidence="2">AVDCRST_MAG03</strain>
    </source>
</reference>
<feature type="region of interest" description="Disordered" evidence="1">
    <location>
        <begin position="73"/>
        <end position="110"/>
    </location>
</feature>
<accession>A0A6J4NWA1</accession>
<feature type="non-terminal residue" evidence="2">
    <location>
        <position position="239"/>
    </location>
</feature>